<dbReference type="Pfam" id="PF14825">
    <property type="entry name" value="CFAP77"/>
    <property type="match status" value="1"/>
</dbReference>
<keyword evidence="2" id="KW-1185">Reference proteome</keyword>
<reference evidence="1 2" key="1">
    <citation type="submission" date="2016-11" db="EMBL/GenBank/DDBJ databases">
        <title>The macronuclear genome of Stentor coeruleus: a giant cell with tiny introns.</title>
        <authorList>
            <person name="Slabodnick M."/>
            <person name="Ruby J.G."/>
            <person name="Reiff S.B."/>
            <person name="Swart E.C."/>
            <person name="Gosai S."/>
            <person name="Prabakaran S."/>
            <person name="Witkowska E."/>
            <person name="Larue G.E."/>
            <person name="Fisher S."/>
            <person name="Freeman R.M."/>
            <person name="Gunawardena J."/>
            <person name="Chu W."/>
            <person name="Stover N.A."/>
            <person name="Gregory B.D."/>
            <person name="Nowacki M."/>
            <person name="Derisi J."/>
            <person name="Roy S.W."/>
            <person name="Marshall W.F."/>
            <person name="Sood P."/>
        </authorList>
    </citation>
    <scope>NUCLEOTIDE SEQUENCE [LARGE SCALE GENOMIC DNA]</scope>
    <source>
        <strain evidence="1">WM001</strain>
    </source>
</reference>
<dbReference type="AlphaFoldDB" id="A0A1R2BZ45"/>
<comment type="caution">
    <text evidence="1">The sequence shown here is derived from an EMBL/GenBank/DDBJ whole genome shotgun (WGS) entry which is preliminary data.</text>
</comment>
<dbReference type="Proteomes" id="UP000187209">
    <property type="component" value="Unassembled WGS sequence"/>
</dbReference>
<accession>A0A1R2BZ45</accession>
<evidence type="ECO:0000313" key="1">
    <source>
        <dbReference type="EMBL" id="OMJ82048.1"/>
    </source>
</evidence>
<gene>
    <name evidence="1" type="ORF">SteCoe_17379</name>
</gene>
<proteinExistence type="predicted"/>
<dbReference type="PANTHER" id="PTHR28617">
    <property type="entry name" value="CILIA- AND FLAGELLA-ASSOCIATED PROTEIN 77"/>
    <property type="match status" value="1"/>
</dbReference>
<organism evidence="1 2">
    <name type="scientific">Stentor coeruleus</name>
    <dbReference type="NCBI Taxonomy" id="5963"/>
    <lineage>
        <taxon>Eukaryota</taxon>
        <taxon>Sar</taxon>
        <taxon>Alveolata</taxon>
        <taxon>Ciliophora</taxon>
        <taxon>Postciliodesmatophora</taxon>
        <taxon>Heterotrichea</taxon>
        <taxon>Heterotrichida</taxon>
        <taxon>Stentoridae</taxon>
        <taxon>Stentor</taxon>
    </lineage>
</organism>
<dbReference type="OrthoDB" id="532484at2759"/>
<name>A0A1R2BZ45_9CILI</name>
<dbReference type="EMBL" id="MPUH01000356">
    <property type="protein sequence ID" value="OMJ82048.1"/>
    <property type="molecule type" value="Genomic_DNA"/>
</dbReference>
<evidence type="ECO:0000313" key="2">
    <source>
        <dbReference type="Proteomes" id="UP000187209"/>
    </source>
</evidence>
<sequence>MGKPKPSTINLPPKDYIYGKKLNPDKEGVGALISSWAVHSSSKVPAADKDFRKLNALSITEGACTSATQRKFRNTVNVRIKSASQKGKISVPDMTFGVENRPSTPIKAIMGNFYGEYAAENLGNNYAPKTATRNILSARSTLGFNKRNEAIRNSMDIQEKNLFKLKKYSSVKAKTETRRK</sequence>
<dbReference type="InterPro" id="IPR029147">
    <property type="entry name" value="CFAP77"/>
</dbReference>
<dbReference type="PANTHER" id="PTHR28617:SF1">
    <property type="entry name" value="CILIA- AND FLAGELLA-ASSOCIATED PROTEIN 77"/>
    <property type="match status" value="1"/>
</dbReference>
<protein>
    <submittedName>
        <fullName evidence="1">Uncharacterized protein</fullName>
    </submittedName>
</protein>